<reference evidence="1 2" key="1">
    <citation type="submission" date="2019-12" db="EMBL/GenBank/DDBJ databases">
        <authorList>
            <person name="Wolfe R."/>
            <person name="Danczak R."/>
            <person name="Wilkins M."/>
        </authorList>
    </citation>
    <scope>NUCLEOTIDE SEQUENCE [LARGE SCALE GENOMIC DNA]</scope>
    <source>
        <strain evidence="1">X2_MaxBin.013</strain>
    </source>
</reference>
<proteinExistence type="predicted"/>
<comment type="caution">
    <text evidence="1">The sequence shown here is derived from an EMBL/GenBank/DDBJ whole genome shotgun (WGS) entry which is preliminary data.</text>
</comment>
<organism evidence="1 2">
    <name type="scientific">Candidatus Saganbacteria bacterium</name>
    <dbReference type="NCBI Taxonomy" id="2575572"/>
    <lineage>
        <taxon>Bacteria</taxon>
        <taxon>Bacillati</taxon>
        <taxon>Saganbacteria</taxon>
    </lineage>
</organism>
<feature type="non-terminal residue" evidence="1">
    <location>
        <position position="1"/>
    </location>
</feature>
<sequence length="46" mass="5237">VVVFETALTFSCYFFCGQAKRSLPAGRQVRKKLINIIDGIYIIMII</sequence>
<evidence type="ECO:0000313" key="2">
    <source>
        <dbReference type="Proteomes" id="UP000488506"/>
    </source>
</evidence>
<protein>
    <submittedName>
        <fullName evidence="1">Uncharacterized protein</fullName>
    </submittedName>
</protein>
<accession>A0A833KZL1</accession>
<dbReference type="Proteomes" id="UP000488506">
    <property type="component" value="Unassembled WGS sequence"/>
</dbReference>
<gene>
    <name evidence="1" type="ORF">FD145_1621</name>
</gene>
<evidence type="ECO:0000313" key="1">
    <source>
        <dbReference type="EMBL" id="KAF0132580.1"/>
    </source>
</evidence>
<name>A0A833KZL1_UNCSA</name>
<dbReference type="EMBL" id="WPAF01000051">
    <property type="protein sequence ID" value="KAF0132580.1"/>
    <property type="molecule type" value="Genomic_DNA"/>
</dbReference>
<dbReference type="AlphaFoldDB" id="A0A833KZL1"/>